<evidence type="ECO:0000313" key="4">
    <source>
        <dbReference type="EMBL" id="SHJ19358.1"/>
    </source>
</evidence>
<keyword evidence="1" id="KW-0285">Flavoprotein</keyword>
<organism evidence="4 5">
    <name type="scientific">Desulfatibacillum alkenivorans DSM 16219</name>
    <dbReference type="NCBI Taxonomy" id="1121393"/>
    <lineage>
        <taxon>Bacteria</taxon>
        <taxon>Pseudomonadati</taxon>
        <taxon>Thermodesulfobacteriota</taxon>
        <taxon>Desulfobacteria</taxon>
        <taxon>Desulfobacterales</taxon>
        <taxon>Desulfatibacillaceae</taxon>
        <taxon>Desulfatibacillum</taxon>
    </lineage>
</organism>
<dbReference type="RefSeq" id="WP_139264628.1">
    <property type="nucleotide sequence ID" value="NZ_FQZU01000005.1"/>
</dbReference>
<dbReference type="GO" id="GO:0010181">
    <property type="term" value="F:FMN binding"/>
    <property type="evidence" value="ECO:0007669"/>
    <property type="project" value="InterPro"/>
</dbReference>
<keyword evidence="5" id="KW-1185">Reference proteome</keyword>
<dbReference type="STRING" id="1121393.SAMN02745216_01172"/>
<evidence type="ECO:0000256" key="2">
    <source>
        <dbReference type="ARBA" id="ARBA00023002"/>
    </source>
</evidence>
<dbReference type="Pfam" id="PF00724">
    <property type="entry name" value="Oxidored_FMN"/>
    <property type="match status" value="1"/>
</dbReference>
<dbReference type="AlphaFoldDB" id="A0A1M6HAV8"/>
<evidence type="ECO:0000256" key="1">
    <source>
        <dbReference type="ARBA" id="ARBA00022630"/>
    </source>
</evidence>
<gene>
    <name evidence="4" type="ORF">SAMN02745216_01172</name>
</gene>
<keyword evidence="2" id="KW-0560">Oxidoreductase</keyword>
<dbReference type="InterPro" id="IPR051799">
    <property type="entry name" value="NADH_flavin_oxidoreductase"/>
</dbReference>
<proteinExistence type="predicted"/>
<dbReference type="GO" id="GO:0016491">
    <property type="term" value="F:oxidoreductase activity"/>
    <property type="evidence" value="ECO:0007669"/>
    <property type="project" value="UniProtKB-KW"/>
</dbReference>
<name>A0A1M6HAV8_9BACT</name>
<dbReference type="PANTHER" id="PTHR43656">
    <property type="entry name" value="BINDING OXIDOREDUCTASE, PUTATIVE (AFU_ORTHOLOGUE AFUA_2G08260)-RELATED"/>
    <property type="match status" value="1"/>
</dbReference>
<dbReference type="CDD" id="cd04733">
    <property type="entry name" value="OYE_like_2_FMN"/>
    <property type="match status" value="1"/>
</dbReference>
<reference evidence="5" key="1">
    <citation type="submission" date="2016-11" db="EMBL/GenBank/DDBJ databases">
        <authorList>
            <person name="Varghese N."/>
            <person name="Submissions S."/>
        </authorList>
    </citation>
    <scope>NUCLEOTIDE SEQUENCE [LARGE SCALE GENOMIC DNA]</scope>
    <source>
        <strain evidence="5">DSM 16219</strain>
    </source>
</reference>
<dbReference type="EMBL" id="FQZU01000005">
    <property type="protein sequence ID" value="SHJ19358.1"/>
    <property type="molecule type" value="Genomic_DNA"/>
</dbReference>
<dbReference type="InterPro" id="IPR001155">
    <property type="entry name" value="OxRdtase_FMN_N"/>
</dbReference>
<evidence type="ECO:0000313" key="5">
    <source>
        <dbReference type="Proteomes" id="UP000183994"/>
    </source>
</evidence>
<dbReference type="Proteomes" id="UP000183994">
    <property type="component" value="Unassembled WGS sequence"/>
</dbReference>
<dbReference type="PANTHER" id="PTHR43656:SF2">
    <property type="entry name" value="BINDING OXIDOREDUCTASE, PUTATIVE (AFU_ORTHOLOGUE AFUA_2G08260)-RELATED"/>
    <property type="match status" value="1"/>
</dbReference>
<feature type="domain" description="NADH:flavin oxidoreductase/NADH oxidase N-terminal" evidence="3">
    <location>
        <begin position="12"/>
        <end position="341"/>
    </location>
</feature>
<dbReference type="InterPro" id="IPR013785">
    <property type="entry name" value="Aldolase_TIM"/>
</dbReference>
<dbReference type="Gene3D" id="3.20.20.70">
    <property type="entry name" value="Aldolase class I"/>
    <property type="match status" value="1"/>
</dbReference>
<dbReference type="SUPFAM" id="SSF51395">
    <property type="entry name" value="FMN-linked oxidoreductases"/>
    <property type="match status" value="1"/>
</dbReference>
<accession>A0A1M6HAV8</accession>
<dbReference type="OrthoDB" id="9784632at2"/>
<protein>
    <submittedName>
        <fullName evidence="4">2,4-dienoyl-CoA reductase</fullName>
    </submittedName>
</protein>
<sequence>MENTKNNIDISSPMDLGGKAAVKNRLYKSAMSEQLGDASNAPTKALPVLYETWARGGTGLLITGNVMIDRRALGEPFNVALEDDRDMEAFKEWARAGTLNGTQLWMQLNHPGKQIPKFLSARPVAPSAIPLGYGLEKSFNPPRALTLGEIRDIIERFAVSAALAKEAGFTGVQIHGAHGYLVSQFLSPRHNQRTDDWGGSPENRLRFVVEVYRAIRARVGQDFPVGIKLNSADFQKDGFSEEESMNVVRVLEKEGIDMVEISGGTYERPAMMGAARASTIAREAYFLDYAQKVRETVNLPLGVTGGFRSAPAMNGALKEGHTDMIGLARPLALYPDMPNKLMADPGFGVELKRPDTGVKAVNRMAMLDLTWYESQLALMGKGKAPDPDYNPWLTILHMAGQLGRNAFKKRRA</sequence>
<evidence type="ECO:0000259" key="3">
    <source>
        <dbReference type="Pfam" id="PF00724"/>
    </source>
</evidence>